<accession>A0A9Q1GW13</accession>
<protein>
    <submittedName>
        <fullName evidence="1">Uncharacterized protein</fullName>
    </submittedName>
</protein>
<evidence type="ECO:0000313" key="2">
    <source>
        <dbReference type="Proteomes" id="UP001153076"/>
    </source>
</evidence>
<reference evidence="1" key="1">
    <citation type="submission" date="2022-04" db="EMBL/GenBank/DDBJ databases">
        <title>Carnegiea gigantea Genome sequencing and assembly v2.</title>
        <authorList>
            <person name="Copetti D."/>
            <person name="Sanderson M.J."/>
            <person name="Burquez A."/>
            <person name="Wojciechowski M.F."/>
        </authorList>
    </citation>
    <scope>NUCLEOTIDE SEQUENCE</scope>
    <source>
        <strain evidence="1">SGP5-SGP5p</strain>
        <tissue evidence="1">Aerial part</tissue>
    </source>
</reference>
<name>A0A9Q1GW13_9CARY</name>
<evidence type="ECO:0000313" key="1">
    <source>
        <dbReference type="EMBL" id="KAJ8426477.1"/>
    </source>
</evidence>
<comment type="caution">
    <text evidence="1">The sequence shown here is derived from an EMBL/GenBank/DDBJ whole genome shotgun (WGS) entry which is preliminary data.</text>
</comment>
<dbReference type="AlphaFoldDB" id="A0A9Q1GW13"/>
<dbReference type="OrthoDB" id="1723350at2759"/>
<dbReference type="EMBL" id="JAKOGI010001284">
    <property type="protein sequence ID" value="KAJ8426477.1"/>
    <property type="molecule type" value="Genomic_DNA"/>
</dbReference>
<gene>
    <name evidence="1" type="ORF">Cgig2_010416</name>
</gene>
<keyword evidence="2" id="KW-1185">Reference proteome</keyword>
<sequence length="154" mass="18113">MLHNVENIKEMGQYNCTEATWRVAVEMIEDTQKKLCVESLTEVQLNELIMGGGMMQLNSLRILKRRRQFCFLSSYLCIVLVNRFEVVNEESGICAQFVGTNEFGYYVDNGDLYDFVEVGFTLRLHGWLSVDKRLRSTRDAYMLRRRHMKALRIR</sequence>
<proteinExistence type="predicted"/>
<organism evidence="1 2">
    <name type="scientific">Carnegiea gigantea</name>
    <dbReference type="NCBI Taxonomy" id="171969"/>
    <lineage>
        <taxon>Eukaryota</taxon>
        <taxon>Viridiplantae</taxon>
        <taxon>Streptophyta</taxon>
        <taxon>Embryophyta</taxon>
        <taxon>Tracheophyta</taxon>
        <taxon>Spermatophyta</taxon>
        <taxon>Magnoliopsida</taxon>
        <taxon>eudicotyledons</taxon>
        <taxon>Gunneridae</taxon>
        <taxon>Pentapetalae</taxon>
        <taxon>Caryophyllales</taxon>
        <taxon>Cactineae</taxon>
        <taxon>Cactaceae</taxon>
        <taxon>Cactoideae</taxon>
        <taxon>Echinocereeae</taxon>
        <taxon>Carnegiea</taxon>
    </lineage>
</organism>
<dbReference type="Proteomes" id="UP001153076">
    <property type="component" value="Unassembled WGS sequence"/>
</dbReference>